<dbReference type="AlphaFoldDB" id="A0A1X0J1W3"/>
<comment type="caution">
    <text evidence="2">The sequence shown here is derived from an EMBL/GenBank/DDBJ whole genome shotgun (WGS) entry which is preliminary data.</text>
</comment>
<sequence>MSAVAIVATTPPVFSGTDLHAAGLPGVLTVRTATVELAALADITIKGITDAYVSGWGGYIGPANGKPDKYYPNINPTGSSPVYVSGLSGVAYYVIDEALDQFGKVDLDNYFFEAGAYYGAGKNTAGSAVGALIYVGASELFGTASPIAQLAKSVFYYGVPNLVRATITQLATLIPPTKIGPVKVGGGILASLYFTGQTPDGKYSFGTPGLSAVLGYITTSISDALPKGAAAASAVGVNHPAAQADNGAVSSPPSAGPATKSTQDEHGDTSDIAKGSGNRTHGSTGELAAPATSSAAVIPSKAPTGGKVSASTSFPATHADTSDTEGTSESEISHSTPSPKGRSARVADHAAAGSLDNKSESTSTAAGAHADTHDGQHTGDSGKKD</sequence>
<gene>
    <name evidence="2" type="ORF">BST42_05250</name>
</gene>
<accession>A0A1X0J1W3</accession>
<dbReference type="OrthoDB" id="9839952at2"/>
<reference evidence="2 3" key="1">
    <citation type="submission" date="2016-12" db="EMBL/GenBank/DDBJ databases">
        <title>The new phylogeny of genus Mycobacterium.</title>
        <authorList>
            <person name="Tortoli E."/>
            <person name="Trovato A."/>
            <person name="Cirillo D.M."/>
        </authorList>
    </citation>
    <scope>NUCLEOTIDE SEQUENCE [LARGE SCALE GENOMIC DNA]</scope>
    <source>
        <strain evidence="2 3">DSM 44223</strain>
    </source>
</reference>
<feature type="compositionally biased region" description="Basic and acidic residues" evidence="1">
    <location>
        <begin position="262"/>
        <end position="271"/>
    </location>
</feature>
<evidence type="ECO:0000313" key="3">
    <source>
        <dbReference type="Proteomes" id="UP000192534"/>
    </source>
</evidence>
<organism evidence="2 3">
    <name type="scientific">Mycolicibacterium rhodesiae</name>
    <name type="common">Mycobacterium rhodesiae</name>
    <dbReference type="NCBI Taxonomy" id="36814"/>
    <lineage>
        <taxon>Bacteria</taxon>
        <taxon>Bacillati</taxon>
        <taxon>Actinomycetota</taxon>
        <taxon>Actinomycetes</taxon>
        <taxon>Mycobacteriales</taxon>
        <taxon>Mycobacteriaceae</taxon>
        <taxon>Mycolicibacterium</taxon>
    </lineage>
</organism>
<proteinExistence type="predicted"/>
<protein>
    <submittedName>
        <fullName evidence="2">Uncharacterized protein</fullName>
    </submittedName>
</protein>
<name>A0A1X0J1W3_MYCRH</name>
<feature type="region of interest" description="Disordered" evidence="1">
    <location>
        <begin position="243"/>
        <end position="385"/>
    </location>
</feature>
<dbReference type="Proteomes" id="UP000192534">
    <property type="component" value="Unassembled WGS sequence"/>
</dbReference>
<evidence type="ECO:0000313" key="2">
    <source>
        <dbReference type="EMBL" id="ORB55816.1"/>
    </source>
</evidence>
<feature type="compositionally biased region" description="Basic and acidic residues" evidence="1">
    <location>
        <begin position="370"/>
        <end position="385"/>
    </location>
</feature>
<evidence type="ECO:0000256" key="1">
    <source>
        <dbReference type="SAM" id="MobiDB-lite"/>
    </source>
</evidence>
<dbReference type="RefSeq" id="WP_083117516.1">
    <property type="nucleotide sequence ID" value="NZ_JACKUO010000022.1"/>
</dbReference>
<keyword evidence="3" id="KW-1185">Reference proteome</keyword>
<feature type="compositionally biased region" description="Polar residues" evidence="1">
    <location>
        <begin position="329"/>
        <end position="338"/>
    </location>
</feature>
<dbReference type="EMBL" id="MVIH01000002">
    <property type="protein sequence ID" value="ORB55816.1"/>
    <property type="molecule type" value="Genomic_DNA"/>
</dbReference>